<organism evidence="6 7">
    <name type="scientific">Saponaria officinalis</name>
    <name type="common">Common soapwort</name>
    <name type="synonym">Lychnis saponaria</name>
    <dbReference type="NCBI Taxonomy" id="3572"/>
    <lineage>
        <taxon>Eukaryota</taxon>
        <taxon>Viridiplantae</taxon>
        <taxon>Streptophyta</taxon>
        <taxon>Embryophyta</taxon>
        <taxon>Tracheophyta</taxon>
        <taxon>Spermatophyta</taxon>
        <taxon>Magnoliopsida</taxon>
        <taxon>eudicotyledons</taxon>
        <taxon>Gunneridae</taxon>
        <taxon>Pentapetalae</taxon>
        <taxon>Caryophyllales</taxon>
        <taxon>Caryophyllaceae</taxon>
        <taxon>Caryophylleae</taxon>
        <taxon>Saponaria</taxon>
    </lineage>
</organism>
<accession>A0AAW1H3W7</accession>
<dbReference type="GO" id="GO:0005634">
    <property type="term" value="C:nucleus"/>
    <property type="evidence" value="ECO:0007669"/>
    <property type="project" value="UniProtKB-SubCell"/>
</dbReference>
<dbReference type="InterPro" id="IPR017923">
    <property type="entry name" value="TFIIS_N"/>
</dbReference>
<sequence>MDLDDFRTILGNSGVNIWEFIESAVKVATLDYGDEIRIHRDNIVAKLYANCPNCDSEIRVRPSSGGFESNAAVETVFGAEEGGGDEDEEVGHHQKLINQRSVDDDDDVDDDYDEETRIIQIKEQIEDPHQSEESLVDLLQTLADMDITFKALKETDIGRHVNRLRKHPSNDVKRLVKLLVRKWKDLVDEWVKSNTPGEVHSSNNLIVDGDSPQQNVPKNQQNGHHNQVPDFGYSPNPHNGSSGSDKSEYKPKAVPTHASLPRRDPPAKPITSAPRASAPPPDRQKQVAADPERLASARKRLQENYQEVQNAKKQRTIQVMEINQLPKPKAKNSFFGRNKGGFQRH</sequence>
<comment type="subcellular location">
    <subcellularLocation>
        <location evidence="1 3">Nucleus</location>
    </subcellularLocation>
</comment>
<dbReference type="PANTHER" id="PTHR47210:SF1">
    <property type="entry name" value="MEDIATOR OF RNA POLYMERASE II TRANSCRIPTION SUBUNIT 26C-RELATED"/>
    <property type="match status" value="1"/>
</dbReference>
<dbReference type="InterPro" id="IPR003617">
    <property type="entry name" value="TFIIS/CRSP70_N_sub"/>
</dbReference>
<dbReference type="SMART" id="SM00509">
    <property type="entry name" value="TFS2N"/>
    <property type="match status" value="1"/>
</dbReference>
<protein>
    <recommendedName>
        <fullName evidence="5">TFIIS N-terminal domain-containing protein</fullName>
    </recommendedName>
</protein>
<gene>
    <name evidence="6" type="ORF">RND81_13G209000</name>
</gene>
<reference evidence="6 7" key="1">
    <citation type="submission" date="2024-03" db="EMBL/GenBank/DDBJ databases">
        <title>WGS assembly of Saponaria officinalis var. Norfolk2.</title>
        <authorList>
            <person name="Jenkins J."/>
            <person name="Shu S."/>
            <person name="Grimwood J."/>
            <person name="Barry K."/>
            <person name="Goodstein D."/>
            <person name="Schmutz J."/>
            <person name="Leebens-Mack J."/>
            <person name="Osbourn A."/>
        </authorList>
    </citation>
    <scope>NUCLEOTIDE SEQUENCE [LARGE SCALE GENOMIC DNA]</scope>
    <source>
        <strain evidence="7">cv. Norfolk2</strain>
        <strain evidence="6">JIC</strain>
        <tissue evidence="6">Leaf</tissue>
    </source>
</reference>
<dbReference type="SUPFAM" id="SSF47676">
    <property type="entry name" value="Conserved domain common to transcription factors TFIIS, elongin A, CRSP70"/>
    <property type="match status" value="1"/>
</dbReference>
<name>A0AAW1H3W7_SAPOF</name>
<dbReference type="Pfam" id="PF08711">
    <property type="entry name" value="Med26"/>
    <property type="match status" value="1"/>
</dbReference>
<feature type="domain" description="TFIIS N-terminal" evidence="5">
    <location>
        <begin position="114"/>
        <end position="190"/>
    </location>
</feature>
<comment type="caution">
    <text evidence="6">The sequence shown here is derived from an EMBL/GenBank/DDBJ whole genome shotgun (WGS) entry which is preliminary data.</text>
</comment>
<evidence type="ECO:0000313" key="6">
    <source>
        <dbReference type="EMBL" id="KAK9670551.1"/>
    </source>
</evidence>
<proteinExistence type="predicted"/>
<dbReference type="CDD" id="cd00183">
    <property type="entry name" value="TFIIS_I"/>
    <property type="match status" value="1"/>
</dbReference>
<feature type="compositionally biased region" description="Polar residues" evidence="4">
    <location>
        <begin position="194"/>
        <end position="225"/>
    </location>
</feature>
<dbReference type="AlphaFoldDB" id="A0AAW1H3W7"/>
<feature type="region of interest" description="Disordered" evidence="4">
    <location>
        <begin position="81"/>
        <end position="110"/>
    </location>
</feature>
<evidence type="ECO:0000256" key="2">
    <source>
        <dbReference type="ARBA" id="ARBA00023242"/>
    </source>
</evidence>
<feature type="compositionally biased region" description="Basic and acidic residues" evidence="4">
    <location>
        <begin position="282"/>
        <end position="295"/>
    </location>
</feature>
<dbReference type="EMBL" id="JBDFQZ010000013">
    <property type="protein sequence ID" value="KAK9670550.1"/>
    <property type="molecule type" value="Genomic_DNA"/>
</dbReference>
<dbReference type="PANTHER" id="PTHR47210">
    <property type="entry name" value="MEDIATOR OF RNA POLYMERASE II TRANSCRIPTION SUBUNIT 26C-RELATED"/>
    <property type="match status" value="1"/>
</dbReference>
<feature type="region of interest" description="Disordered" evidence="4">
    <location>
        <begin position="194"/>
        <end position="296"/>
    </location>
</feature>
<dbReference type="InterPro" id="IPR035441">
    <property type="entry name" value="TFIIS/LEDGF_dom_sf"/>
</dbReference>
<evidence type="ECO:0000259" key="5">
    <source>
        <dbReference type="PROSITE" id="PS51319"/>
    </source>
</evidence>
<dbReference type="Proteomes" id="UP001443914">
    <property type="component" value="Unassembled WGS sequence"/>
</dbReference>
<keyword evidence="7" id="KW-1185">Reference proteome</keyword>
<evidence type="ECO:0000256" key="1">
    <source>
        <dbReference type="ARBA" id="ARBA00004123"/>
    </source>
</evidence>
<evidence type="ECO:0000256" key="4">
    <source>
        <dbReference type="SAM" id="MobiDB-lite"/>
    </source>
</evidence>
<dbReference type="InterPro" id="IPR044790">
    <property type="entry name" value="MD26C-like"/>
</dbReference>
<dbReference type="Gene3D" id="1.20.930.10">
    <property type="entry name" value="Conserved domain common to transcription factors TFIIS, elongin A, CRSP70"/>
    <property type="match status" value="1"/>
</dbReference>
<evidence type="ECO:0000256" key="3">
    <source>
        <dbReference type="PROSITE-ProRule" id="PRU00649"/>
    </source>
</evidence>
<evidence type="ECO:0000313" key="7">
    <source>
        <dbReference type="Proteomes" id="UP001443914"/>
    </source>
</evidence>
<dbReference type="PROSITE" id="PS51319">
    <property type="entry name" value="TFIIS_N"/>
    <property type="match status" value="1"/>
</dbReference>
<dbReference type="EMBL" id="JBDFQZ010000013">
    <property type="protein sequence ID" value="KAK9670551.1"/>
    <property type="molecule type" value="Genomic_DNA"/>
</dbReference>
<keyword evidence="2 3" id="KW-0539">Nucleus</keyword>